<accession>A0A2S9PPA5</accession>
<name>A0A2S9PPA5_9ACTN</name>
<evidence type="ECO:0000313" key="1">
    <source>
        <dbReference type="EMBL" id="PRH76233.1"/>
    </source>
</evidence>
<comment type="caution">
    <text evidence="1">The sequence shown here is derived from an EMBL/GenBank/DDBJ whole genome shotgun (WGS) entry which is preliminary data.</text>
</comment>
<feature type="non-terminal residue" evidence="1">
    <location>
        <position position="1"/>
    </location>
</feature>
<dbReference type="AlphaFoldDB" id="A0A2S9PPA5"/>
<sequence length="88" mass="9000">PAAYAGPALGPALALLAAVTEARGGVPLHADLDDRDDPVRLGAASGERPPARYLGSSATLVRIYAARPLTGTRYELAGATEAELALFD</sequence>
<proteinExistence type="predicted"/>
<dbReference type="EMBL" id="PVLV01000543">
    <property type="protein sequence ID" value="PRH76233.1"/>
    <property type="molecule type" value="Genomic_DNA"/>
</dbReference>
<evidence type="ECO:0000313" key="2">
    <source>
        <dbReference type="Proteomes" id="UP000239322"/>
    </source>
</evidence>
<reference evidence="1 2" key="1">
    <citation type="submission" date="2018-03" db="EMBL/GenBank/DDBJ databases">
        <title>Novel Streptomyces sp. from soil.</title>
        <authorList>
            <person name="Tan G.Y.A."/>
            <person name="Lee Z.Y."/>
        </authorList>
    </citation>
    <scope>NUCLEOTIDE SEQUENCE [LARGE SCALE GENOMIC DNA]</scope>
    <source>
        <strain evidence="1 2">ST5x</strain>
    </source>
</reference>
<keyword evidence="2" id="KW-1185">Reference proteome</keyword>
<organism evidence="1 2">
    <name type="scientific">Streptomyces solincola</name>
    <dbReference type="NCBI Taxonomy" id="2100817"/>
    <lineage>
        <taxon>Bacteria</taxon>
        <taxon>Bacillati</taxon>
        <taxon>Actinomycetota</taxon>
        <taxon>Actinomycetes</taxon>
        <taxon>Kitasatosporales</taxon>
        <taxon>Streptomycetaceae</taxon>
        <taxon>Streptomyces</taxon>
    </lineage>
</organism>
<gene>
    <name evidence="1" type="ORF">C6N75_26715</name>
</gene>
<protein>
    <submittedName>
        <fullName evidence="1">Uncharacterized protein</fullName>
    </submittedName>
</protein>
<dbReference type="Proteomes" id="UP000239322">
    <property type="component" value="Unassembled WGS sequence"/>
</dbReference>